<evidence type="ECO:0000256" key="2">
    <source>
        <dbReference type="ARBA" id="ARBA00022840"/>
    </source>
</evidence>
<dbReference type="InterPro" id="IPR005337">
    <property type="entry name" value="RapZ-like"/>
</dbReference>
<evidence type="ECO:0000256" key="3">
    <source>
        <dbReference type="ARBA" id="ARBA00023134"/>
    </source>
</evidence>
<dbReference type="PANTHER" id="PTHR30448:SF0">
    <property type="entry name" value="RNASE ADAPTER PROTEIN RAPZ"/>
    <property type="match status" value="1"/>
</dbReference>
<dbReference type="Pfam" id="PF22740">
    <property type="entry name" value="PapZ_C"/>
    <property type="match status" value="1"/>
</dbReference>
<dbReference type="PANTHER" id="PTHR30448">
    <property type="entry name" value="RNASE ADAPTER PROTEIN RAPZ"/>
    <property type="match status" value="1"/>
</dbReference>
<dbReference type="EMBL" id="BMZA01000016">
    <property type="protein sequence ID" value="GGZ13619.1"/>
    <property type="molecule type" value="Genomic_DNA"/>
</dbReference>
<dbReference type="PIRSF" id="PIRSF005052">
    <property type="entry name" value="P-loopkin"/>
    <property type="match status" value="1"/>
</dbReference>
<accession>A0A918PLC0</accession>
<keyword evidence="3 4" id="KW-0342">GTP-binding</keyword>
<evidence type="ECO:0000256" key="1">
    <source>
        <dbReference type="ARBA" id="ARBA00022741"/>
    </source>
</evidence>
<reference evidence="7" key="1">
    <citation type="journal article" date="2014" name="Int. J. Syst. Evol. Microbiol.">
        <title>Complete genome sequence of Corynebacterium casei LMG S-19264T (=DSM 44701T), isolated from a smear-ripened cheese.</title>
        <authorList>
            <consortium name="US DOE Joint Genome Institute (JGI-PGF)"/>
            <person name="Walter F."/>
            <person name="Albersmeier A."/>
            <person name="Kalinowski J."/>
            <person name="Ruckert C."/>
        </authorList>
    </citation>
    <scope>NUCLEOTIDE SEQUENCE</scope>
    <source>
        <strain evidence="7">KCTC 32255</strain>
    </source>
</reference>
<feature type="domain" description="RapZ-like N-terminal" evidence="5">
    <location>
        <begin position="17"/>
        <end position="174"/>
    </location>
</feature>
<dbReference type="NCBIfam" id="NF003828">
    <property type="entry name" value="PRK05416.1"/>
    <property type="match status" value="1"/>
</dbReference>
<evidence type="ECO:0000259" key="5">
    <source>
        <dbReference type="Pfam" id="PF03668"/>
    </source>
</evidence>
<dbReference type="AlphaFoldDB" id="A0A918PLC0"/>
<gene>
    <name evidence="7" type="ORF">GCM10011614_30830</name>
</gene>
<reference evidence="7" key="2">
    <citation type="submission" date="2020-09" db="EMBL/GenBank/DDBJ databases">
        <authorList>
            <person name="Sun Q."/>
            <person name="Kim S."/>
        </authorList>
    </citation>
    <scope>NUCLEOTIDE SEQUENCE</scope>
    <source>
        <strain evidence="7">KCTC 32255</strain>
    </source>
</reference>
<feature type="domain" description="RapZ C-terminal" evidence="6">
    <location>
        <begin position="182"/>
        <end position="300"/>
    </location>
</feature>
<evidence type="ECO:0000256" key="4">
    <source>
        <dbReference type="HAMAP-Rule" id="MF_00636"/>
    </source>
</evidence>
<feature type="binding site" evidence="4">
    <location>
        <begin position="22"/>
        <end position="29"/>
    </location>
    <ligand>
        <name>ATP</name>
        <dbReference type="ChEBI" id="CHEBI:30616"/>
    </ligand>
</feature>
<protein>
    <submittedName>
        <fullName evidence="7">Nucleotide-binding protein</fullName>
    </submittedName>
</protein>
<proteinExistence type="inferred from homology"/>
<dbReference type="Pfam" id="PF03668">
    <property type="entry name" value="RapZ-like_N"/>
    <property type="match status" value="1"/>
</dbReference>
<name>A0A918PLC0_9SPHN</name>
<dbReference type="Proteomes" id="UP000648075">
    <property type="component" value="Unassembled WGS sequence"/>
</dbReference>
<keyword evidence="8" id="KW-1185">Reference proteome</keyword>
<dbReference type="RefSeq" id="WP_189622186.1">
    <property type="nucleotide sequence ID" value="NZ_BMZA01000016.1"/>
</dbReference>
<dbReference type="Gene3D" id="3.40.50.300">
    <property type="entry name" value="P-loop containing nucleotide triphosphate hydrolases"/>
    <property type="match status" value="1"/>
</dbReference>
<dbReference type="SUPFAM" id="SSF52540">
    <property type="entry name" value="P-loop containing nucleoside triphosphate hydrolases"/>
    <property type="match status" value="1"/>
</dbReference>
<dbReference type="GO" id="GO:0005524">
    <property type="term" value="F:ATP binding"/>
    <property type="evidence" value="ECO:0007669"/>
    <property type="project" value="UniProtKB-UniRule"/>
</dbReference>
<sequence length="314" mass="35297">MPDDSAVSSATLPPQRLLLVTGMLGAGKTTVLRELEDLGWEIIDNFPIRLLDRLMETPGAGGGQPGVRAPIAIGFDSRTRGFDPEQVIRRIKTFSNRPELELSTLFLDCSSQELERRYNETRRRHPLASDTPAASGIRAERELLSPLRRWAEMLIDTTELTTNDLQRLIRERFAVGTDEKLVLTISSFGFSRGMPPVADFVFDMRFLENPHWDADLRPMTGRDAAVGDYIRRDPAFDEAFTRIRDLILMLLPRFEAQGKSYVHIAFGCTGGRHRSVFTAEQIAESLRQNGFSPTLLHRNLGSRATDLLERGAVT</sequence>
<dbReference type="InterPro" id="IPR053930">
    <property type="entry name" value="RapZ-like_N"/>
</dbReference>
<evidence type="ECO:0000259" key="6">
    <source>
        <dbReference type="Pfam" id="PF22740"/>
    </source>
</evidence>
<dbReference type="HAMAP" id="MF_00636">
    <property type="entry name" value="RapZ_like"/>
    <property type="match status" value="1"/>
</dbReference>
<feature type="binding site" evidence="4">
    <location>
        <begin position="76"/>
        <end position="79"/>
    </location>
    <ligand>
        <name>GTP</name>
        <dbReference type="ChEBI" id="CHEBI:37565"/>
    </ligand>
</feature>
<keyword evidence="1 4" id="KW-0547">Nucleotide-binding</keyword>
<keyword evidence="2 4" id="KW-0067">ATP-binding</keyword>
<dbReference type="InterPro" id="IPR027417">
    <property type="entry name" value="P-loop_NTPase"/>
</dbReference>
<organism evidence="7 8">
    <name type="scientific">Novosphingobium colocasiae</name>
    <dbReference type="NCBI Taxonomy" id="1256513"/>
    <lineage>
        <taxon>Bacteria</taxon>
        <taxon>Pseudomonadati</taxon>
        <taxon>Pseudomonadota</taxon>
        <taxon>Alphaproteobacteria</taxon>
        <taxon>Sphingomonadales</taxon>
        <taxon>Sphingomonadaceae</taxon>
        <taxon>Novosphingobium</taxon>
    </lineage>
</organism>
<dbReference type="GO" id="GO:0005525">
    <property type="term" value="F:GTP binding"/>
    <property type="evidence" value="ECO:0007669"/>
    <property type="project" value="UniProtKB-UniRule"/>
</dbReference>
<evidence type="ECO:0000313" key="8">
    <source>
        <dbReference type="Proteomes" id="UP000648075"/>
    </source>
</evidence>
<comment type="caution">
    <text evidence="7">The sequence shown here is derived from an EMBL/GenBank/DDBJ whole genome shotgun (WGS) entry which is preliminary data.</text>
</comment>
<dbReference type="InterPro" id="IPR053931">
    <property type="entry name" value="RapZ_C"/>
</dbReference>
<evidence type="ECO:0000313" key="7">
    <source>
        <dbReference type="EMBL" id="GGZ13619.1"/>
    </source>
</evidence>